<evidence type="ECO:0000256" key="3">
    <source>
        <dbReference type="ARBA" id="ARBA00022475"/>
    </source>
</evidence>
<evidence type="ECO:0000256" key="2">
    <source>
        <dbReference type="ARBA" id="ARBA00012513"/>
    </source>
</evidence>
<keyword evidence="19" id="KW-0675">Receptor</keyword>
<evidence type="ECO:0000256" key="14">
    <source>
        <dbReference type="ARBA" id="ARBA00048679"/>
    </source>
</evidence>
<evidence type="ECO:0000256" key="9">
    <source>
        <dbReference type="ARBA" id="ARBA00022777"/>
    </source>
</evidence>
<dbReference type="InterPro" id="IPR000719">
    <property type="entry name" value="Prot_kinase_dom"/>
</dbReference>
<dbReference type="InterPro" id="IPR017441">
    <property type="entry name" value="Protein_kinase_ATP_BS"/>
</dbReference>
<protein>
    <recommendedName>
        <fullName evidence="2">non-specific serine/threonine protein kinase</fullName>
        <ecNumber evidence="2">2.7.11.1</ecNumber>
    </recommendedName>
</protein>
<proteinExistence type="predicted"/>
<comment type="catalytic activity">
    <reaction evidence="13">
        <text>L-threonyl-[protein] + ATP = O-phospho-L-threonyl-[protein] + ADP + H(+)</text>
        <dbReference type="Rhea" id="RHEA:46608"/>
        <dbReference type="Rhea" id="RHEA-COMP:11060"/>
        <dbReference type="Rhea" id="RHEA-COMP:11605"/>
        <dbReference type="ChEBI" id="CHEBI:15378"/>
        <dbReference type="ChEBI" id="CHEBI:30013"/>
        <dbReference type="ChEBI" id="CHEBI:30616"/>
        <dbReference type="ChEBI" id="CHEBI:61977"/>
        <dbReference type="ChEBI" id="CHEBI:456216"/>
        <dbReference type="EC" id="2.7.11.1"/>
    </reaction>
</comment>
<keyword evidence="3" id="KW-1003">Cell membrane</keyword>
<sequence>MSAPAEAPSFTASPPSETTPSPNSTALSPPPPSTINATVSPPPPEAASPPTSTVNSGLSTGTVSGIVIGAVLGSVGMLIIGGIFFCFYRNWKRKKNHSQPPQPKADIAGGTLQNWQDSVPPTTDGKVGFSPKPPPGGLVNQQQSSAALLTLVVNSSNTSSSLGSEKAKSYISPSPGTSLALSQSTFTYDELSMATDGFSRSNLLGQGGFGYVHKGVLPNGKIVAVKQLKSESRQGEREFHAEVDVISRVHHRHLVSLVGYCVSDSQKMLVYEYVENDTLEFHLHGKDRLPMDWSTRMKIAIGSAKGLAYLHEDCNPKIIHRDIKASNILLDESFEAKVADFGLAKFSSDTDTHVSTRVMGTFGYMAPEYAASGKLTEKSDVFSFGVVLLELITGRKPVDKTQTFIDDSMVEWARPLLSQALENGNLNGLVDPRLQTNYNLDEMIRMTTCAATCVRYSARLRPRMSQVVRALEGNISLEDLNDGIAPGHSRVFGSFESSSYDSVQYREDLKNFKKLALESQEQGISEYSGPSSEYGRHPSVSTSSDQQNTQEMEMGNKKGSNHDSGIQVLD</sequence>
<dbReference type="InterPro" id="IPR047117">
    <property type="entry name" value="PERK1-13-like"/>
</dbReference>
<evidence type="ECO:0000256" key="17">
    <source>
        <dbReference type="SAM" id="Phobius"/>
    </source>
</evidence>
<dbReference type="GO" id="GO:0005886">
    <property type="term" value="C:plasma membrane"/>
    <property type="evidence" value="ECO:0007669"/>
    <property type="project" value="UniProtKB-SubCell"/>
</dbReference>
<dbReference type="PROSITE" id="PS00108">
    <property type="entry name" value="PROTEIN_KINASE_ST"/>
    <property type="match status" value="1"/>
</dbReference>
<comment type="catalytic activity">
    <reaction evidence="14">
        <text>L-seryl-[protein] + ATP = O-phospho-L-seryl-[protein] + ADP + H(+)</text>
        <dbReference type="Rhea" id="RHEA:17989"/>
        <dbReference type="Rhea" id="RHEA-COMP:9863"/>
        <dbReference type="Rhea" id="RHEA-COMP:11604"/>
        <dbReference type="ChEBI" id="CHEBI:15378"/>
        <dbReference type="ChEBI" id="CHEBI:29999"/>
        <dbReference type="ChEBI" id="CHEBI:30616"/>
        <dbReference type="ChEBI" id="CHEBI:83421"/>
        <dbReference type="ChEBI" id="CHEBI:456216"/>
        <dbReference type="EC" id="2.7.11.1"/>
    </reaction>
</comment>
<evidence type="ECO:0000256" key="13">
    <source>
        <dbReference type="ARBA" id="ARBA00047899"/>
    </source>
</evidence>
<dbReference type="Proteomes" id="UP000289340">
    <property type="component" value="Chromosome 7"/>
</dbReference>
<dbReference type="Pfam" id="PF07714">
    <property type="entry name" value="PK_Tyr_Ser-Thr"/>
    <property type="match status" value="1"/>
</dbReference>
<evidence type="ECO:0000259" key="18">
    <source>
        <dbReference type="PROSITE" id="PS50011"/>
    </source>
</evidence>
<dbReference type="Gene3D" id="1.10.510.10">
    <property type="entry name" value="Transferase(Phosphotransferase) domain 1"/>
    <property type="match status" value="1"/>
</dbReference>
<dbReference type="FunFam" id="1.10.510.10:FF:000239">
    <property type="entry name" value="Proline-rich receptor-like protein kinase PERK1"/>
    <property type="match status" value="1"/>
</dbReference>
<dbReference type="PROSITE" id="PS50011">
    <property type="entry name" value="PROTEIN_KINASE_DOM"/>
    <property type="match status" value="1"/>
</dbReference>
<dbReference type="PANTHER" id="PTHR47982:SF35">
    <property type="entry name" value="PROLINE-RICH RECEPTOR-LIKE PROTEIN KINASE PERK1-RELATED"/>
    <property type="match status" value="1"/>
</dbReference>
<evidence type="ECO:0000313" key="19">
    <source>
        <dbReference type="EMBL" id="RZC00673.1"/>
    </source>
</evidence>
<dbReference type="GO" id="GO:0004674">
    <property type="term" value="F:protein serine/threonine kinase activity"/>
    <property type="evidence" value="ECO:0007669"/>
    <property type="project" value="UniProtKB-KW"/>
</dbReference>
<gene>
    <name evidence="19" type="ORF">D0Y65_016491</name>
</gene>
<feature type="binding site" evidence="15">
    <location>
        <position position="226"/>
    </location>
    <ligand>
        <name>ATP</name>
        <dbReference type="ChEBI" id="CHEBI:30616"/>
    </ligand>
</feature>
<dbReference type="Gramene" id="XM_028382949.1">
    <property type="protein sequence ID" value="XP_028238750.1"/>
    <property type="gene ID" value="LOC114417897"/>
</dbReference>
<evidence type="ECO:0000256" key="1">
    <source>
        <dbReference type="ARBA" id="ARBA00004162"/>
    </source>
</evidence>
<feature type="compositionally biased region" description="Polar residues" evidence="16">
    <location>
        <begin position="539"/>
        <end position="551"/>
    </location>
</feature>
<dbReference type="AlphaFoldDB" id="A0A445JQB7"/>
<evidence type="ECO:0000256" key="16">
    <source>
        <dbReference type="SAM" id="MobiDB-lite"/>
    </source>
</evidence>
<dbReference type="EC" id="2.7.11.1" evidence="2"/>
<evidence type="ECO:0000256" key="12">
    <source>
        <dbReference type="ARBA" id="ARBA00023136"/>
    </source>
</evidence>
<reference evidence="19 20" key="1">
    <citation type="submission" date="2018-09" db="EMBL/GenBank/DDBJ databases">
        <title>A high-quality reference genome of wild soybean provides a powerful tool to mine soybean genomes.</title>
        <authorList>
            <person name="Xie M."/>
            <person name="Chung C.Y.L."/>
            <person name="Li M.-W."/>
            <person name="Wong F.-L."/>
            <person name="Chan T.-F."/>
            <person name="Lam H.-M."/>
        </authorList>
    </citation>
    <scope>NUCLEOTIDE SEQUENCE [LARGE SCALE GENOMIC DNA]</scope>
    <source>
        <strain evidence="20">cv. W05</strain>
        <tissue evidence="19">Hypocotyl of etiolated seedlings</tissue>
    </source>
</reference>
<organism evidence="19 20">
    <name type="scientific">Glycine soja</name>
    <name type="common">Wild soybean</name>
    <dbReference type="NCBI Taxonomy" id="3848"/>
    <lineage>
        <taxon>Eukaryota</taxon>
        <taxon>Viridiplantae</taxon>
        <taxon>Streptophyta</taxon>
        <taxon>Embryophyta</taxon>
        <taxon>Tracheophyta</taxon>
        <taxon>Spermatophyta</taxon>
        <taxon>Magnoliopsida</taxon>
        <taxon>eudicotyledons</taxon>
        <taxon>Gunneridae</taxon>
        <taxon>Pentapetalae</taxon>
        <taxon>rosids</taxon>
        <taxon>fabids</taxon>
        <taxon>Fabales</taxon>
        <taxon>Fabaceae</taxon>
        <taxon>Papilionoideae</taxon>
        <taxon>50 kb inversion clade</taxon>
        <taxon>NPAAA clade</taxon>
        <taxon>indigoferoid/millettioid clade</taxon>
        <taxon>Phaseoleae</taxon>
        <taxon>Glycine</taxon>
        <taxon>Glycine subgen. Soja</taxon>
    </lineage>
</organism>
<accession>A0A445JQB7</accession>
<name>A0A445JQB7_GLYSO</name>
<dbReference type="InterPro" id="IPR001245">
    <property type="entry name" value="Ser-Thr/Tyr_kinase_cat_dom"/>
</dbReference>
<evidence type="ECO:0000256" key="15">
    <source>
        <dbReference type="PROSITE-ProRule" id="PRU10141"/>
    </source>
</evidence>
<evidence type="ECO:0000256" key="10">
    <source>
        <dbReference type="ARBA" id="ARBA00022840"/>
    </source>
</evidence>
<keyword evidence="5" id="KW-0597">Phosphoprotein</keyword>
<feature type="region of interest" description="Disordered" evidence="16">
    <location>
        <begin position="1"/>
        <end position="56"/>
    </location>
</feature>
<keyword evidence="8 15" id="KW-0547">Nucleotide-binding</keyword>
<evidence type="ECO:0000313" key="20">
    <source>
        <dbReference type="Proteomes" id="UP000289340"/>
    </source>
</evidence>
<dbReference type="SMR" id="A0A445JQB7"/>
<dbReference type="InterPro" id="IPR008271">
    <property type="entry name" value="Ser/Thr_kinase_AS"/>
</dbReference>
<evidence type="ECO:0000256" key="8">
    <source>
        <dbReference type="ARBA" id="ARBA00022741"/>
    </source>
</evidence>
<keyword evidence="7 17" id="KW-0812">Transmembrane</keyword>
<evidence type="ECO:0000256" key="7">
    <source>
        <dbReference type="ARBA" id="ARBA00022692"/>
    </source>
</evidence>
<dbReference type="PANTHER" id="PTHR47982">
    <property type="entry name" value="PROLINE-RICH RECEPTOR-LIKE PROTEIN KINASE PERK4"/>
    <property type="match status" value="1"/>
</dbReference>
<keyword evidence="12 17" id="KW-0472">Membrane</keyword>
<dbReference type="EMBL" id="QZWG01000007">
    <property type="protein sequence ID" value="RZC00673.1"/>
    <property type="molecule type" value="Genomic_DNA"/>
</dbReference>
<feature type="region of interest" description="Disordered" evidence="16">
    <location>
        <begin position="523"/>
        <end position="570"/>
    </location>
</feature>
<feature type="domain" description="Protein kinase" evidence="18">
    <location>
        <begin position="198"/>
        <end position="477"/>
    </location>
</feature>
<keyword evidence="10 15" id="KW-0067">ATP-binding</keyword>
<keyword evidence="6" id="KW-0808">Transferase</keyword>
<keyword evidence="9 19" id="KW-0418">Kinase</keyword>
<dbReference type="PROSITE" id="PS00107">
    <property type="entry name" value="PROTEIN_KINASE_ATP"/>
    <property type="match status" value="1"/>
</dbReference>
<evidence type="ECO:0000256" key="6">
    <source>
        <dbReference type="ARBA" id="ARBA00022679"/>
    </source>
</evidence>
<feature type="transmembrane region" description="Helical" evidence="17">
    <location>
        <begin position="66"/>
        <end position="88"/>
    </location>
</feature>
<evidence type="ECO:0000256" key="4">
    <source>
        <dbReference type="ARBA" id="ARBA00022527"/>
    </source>
</evidence>
<comment type="subcellular location">
    <subcellularLocation>
        <location evidence="1">Cell membrane</location>
        <topology evidence="1">Single-pass membrane protein</topology>
    </subcellularLocation>
</comment>
<dbReference type="SUPFAM" id="SSF56112">
    <property type="entry name" value="Protein kinase-like (PK-like)"/>
    <property type="match status" value="1"/>
</dbReference>
<feature type="compositionally biased region" description="Low complexity" evidence="16">
    <location>
        <begin position="1"/>
        <end position="26"/>
    </location>
</feature>
<dbReference type="SMART" id="SM00220">
    <property type="entry name" value="S_TKc"/>
    <property type="match status" value="1"/>
</dbReference>
<evidence type="ECO:0000256" key="11">
    <source>
        <dbReference type="ARBA" id="ARBA00022989"/>
    </source>
</evidence>
<dbReference type="InterPro" id="IPR011009">
    <property type="entry name" value="Kinase-like_dom_sf"/>
</dbReference>
<dbReference type="GO" id="GO:0005524">
    <property type="term" value="F:ATP binding"/>
    <property type="evidence" value="ECO:0007669"/>
    <property type="project" value="UniProtKB-UniRule"/>
</dbReference>
<dbReference type="Gene3D" id="3.30.200.20">
    <property type="entry name" value="Phosphorylase Kinase, domain 1"/>
    <property type="match status" value="1"/>
</dbReference>
<evidence type="ECO:0000256" key="5">
    <source>
        <dbReference type="ARBA" id="ARBA00022553"/>
    </source>
</evidence>
<comment type="caution">
    <text evidence="19">The sequence shown here is derived from an EMBL/GenBank/DDBJ whole genome shotgun (WGS) entry which is preliminary data.</text>
</comment>
<dbReference type="FunFam" id="3.30.200.20:FF:000212">
    <property type="entry name" value="Proline-rich receptor-like protein kinase PERK8"/>
    <property type="match status" value="1"/>
</dbReference>
<keyword evidence="4" id="KW-0723">Serine/threonine-protein kinase</keyword>
<keyword evidence="20" id="KW-1185">Reference proteome</keyword>
<keyword evidence="11 17" id="KW-1133">Transmembrane helix</keyword>